<dbReference type="CDD" id="cd01672">
    <property type="entry name" value="TMPK"/>
    <property type="match status" value="1"/>
</dbReference>
<keyword evidence="4 9" id="KW-0963">Cytoplasm</keyword>
<dbReference type="InterPro" id="IPR027417">
    <property type="entry name" value="P-loop_NTPase"/>
</dbReference>
<reference evidence="11" key="1">
    <citation type="journal article" date="2024" name="Gigascience">
        <title>Chromosome-level genome of the poultry shaft louse Menopon gallinae provides insight into the host-switching and adaptive evolution of parasitic lice.</title>
        <authorList>
            <person name="Xu Y."/>
            <person name="Ma L."/>
            <person name="Liu S."/>
            <person name="Liang Y."/>
            <person name="Liu Q."/>
            <person name="He Z."/>
            <person name="Tian L."/>
            <person name="Duan Y."/>
            <person name="Cai W."/>
            <person name="Li H."/>
            <person name="Song F."/>
        </authorList>
    </citation>
    <scope>NUCLEOTIDE SEQUENCE</scope>
    <source>
        <strain evidence="11">Cailab_2023a</strain>
    </source>
</reference>
<evidence type="ECO:0000256" key="8">
    <source>
        <dbReference type="ARBA" id="ARBA00044820"/>
    </source>
</evidence>
<dbReference type="PANTHER" id="PTHR10012">
    <property type="entry name" value="SERINE/THREONINE-PROTEIN PHOSPHATASE 2A REGULATORY SUBUNIT B"/>
    <property type="match status" value="1"/>
</dbReference>
<comment type="caution">
    <text evidence="11">The sequence shown here is derived from an EMBL/GenBank/DDBJ whole genome shotgun (WGS) entry which is preliminary data.</text>
</comment>
<dbReference type="InterPro" id="IPR039430">
    <property type="entry name" value="Thymidylate_kin-like_dom"/>
</dbReference>
<dbReference type="GO" id="GO:0005524">
    <property type="term" value="F:ATP binding"/>
    <property type="evidence" value="ECO:0007669"/>
    <property type="project" value="InterPro"/>
</dbReference>
<evidence type="ECO:0000256" key="4">
    <source>
        <dbReference type="ARBA" id="ARBA00022490"/>
    </source>
</evidence>
<dbReference type="InterPro" id="IPR018094">
    <property type="entry name" value="Thymidylate_kinase"/>
</dbReference>
<dbReference type="HAMAP" id="MF_00165">
    <property type="entry name" value="Thymidylate_kinase"/>
    <property type="match status" value="1"/>
</dbReference>
<proteinExistence type="inferred from homology"/>
<dbReference type="GO" id="GO:0007052">
    <property type="term" value="P:mitotic spindle organization"/>
    <property type="evidence" value="ECO:0007669"/>
    <property type="project" value="TreeGrafter"/>
</dbReference>
<protein>
    <recommendedName>
        <fullName evidence="7 9">Serine/threonine-protein phosphatase 2A activator</fullName>
        <ecNumber evidence="9">5.2.1.8</ecNumber>
    </recommendedName>
    <alternativeName>
        <fullName evidence="8 9">Phosphotyrosyl phosphatase activator</fullName>
    </alternativeName>
</protein>
<evidence type="ECO:0000256" key="3">
    <source>
        <dbReference type="ARBA" id="ARBA00011019"/>
    </source>
</evidence>
<dbReference type="InterPro" id="IPR004327">
    <property type="entry name" value="Phstyr_phstse_ac"/>
</dbReference>
<keyword evidence="6 9" id="KW-0413">Isomerase</keyword>
<feature type="domain" description="Thymidylate kinase-like" evidence="10">
    <location>
        <begin position="252"/>
        <end position="432"/>
    </location>
</feature>
<evidence type="ECO:0000259" key="10">
    <source>
        <dbReference type="Pfam" id="PF02223"/>
    </source>
</evidence>
<evidence type="ECO:0000256" key="9">
    <source>
        <dbReference type="RuleBase" id="RU361210"/>
    </source>
</evidence>
<dbReference type="GO" id="GO:0006233">
    <property type="term" value="P:dTDP biosynthetic process"/>
    <property type="evidence" value="ECO:0007669"/>
    <property type="project" value="InterPro"/>
</dbReference>
<name>A0AAW2H7Q2_9NEOP</name>
<dbReference type="GO" id="GO:0008160">
    <property type="term" value="F:protein tyrosine phosphatase activator activity"/>
    <property type="evidence" value="ECO:0007669"/>
    <property type="project" value="TreeGrafter"/>
</dbReference>
<comment type="catalytic activity">
    <reaction evidence="1 9">
        <text>[protein]-peptidylproline (omega=180) = [protein]-peptidylproline (omega=0)</text>
        <dbReference type="Rhea" id="RHEA:16237"/>
        <dbReference type="Rhea" id="RHEA-COMP:10747"/>
        <dbReference type="Rhea" id="RHEA-COMP:10748"/>
        <dbReference type="ChEBI" id="CHEBI:83833"/>
        <dbReference type="ChEBI" id="CHEBI:83834"/>
        <dbReference type="EC" id="5.2.1.8"/>
    </reaction>
</comment>
<dbReference type="NCBIfam" id="TIGR00041">
    <property type="entry name" value="DTMP_kinase"/>
    <property type="match status" value="1"/>
</dbReference>
<dbReference type="GO" id="GO:0005737">
    <property type="term" value="C:cytoplasm"/>
    <property type="evidence" value="ECO:0007669"/>
    <property type="project" value="UniProtKB-SubCell"/>
</dbReference>
<dbReference type="Gene3D" id="3.40.50.300">
    <property type="entry name" value="P-loop containing nucleotide triphosphate hydrolases"/>
    <property type="match status" value="1"/>
</dbReference>
<dbReference type="AlphaFoldDB" id="A0AAW2H7Q2"/>
<sequence length="445" mass="50257">MSRTEFPATKAYSKIYKFILDIDKCIRTAPQCTNSRVATLLDSIDQIVANTALEDRRDRFANPAVKKFHAALQSLAIDVDTDVYIKNAFGNAVRLDYGTGHELNFLCFLYTLVQQGLVEMCEVFTAMCHYFRVVRNLIRKFSIEPAGSHGLWGLDDYQFLPFLLGSSELHSSACVLDNLKSSCYKEAVDFIKETKGKGGIPIEFVAPKLYSMRNLKWTDVNVRLFRMYNEDVLRSELSTSATARMFGKFVVLEGIDKSGKTATIARLSERIRSEGLFSVDVLTFGFPNRNSATGQVIDKYLGGMITLPPEAAHLLFSANRWEMRQFILENRAVSLLLCDRYFYSGIVYTHAKGIDLGWCSGPDTGMPLPDLVFFIDTHPSVVSHRAGFGAERYERMRFLERVHEGYVKVLSGIPYCVFVNGNQSIDGIVDDILKTMATRLFNKKE</sequence>
<comment type="function">
    <text evidence="9">PPIases accelerate the folding of proteins. It catalyzes the cis-trans isomerization of proline imidic peptide bonds in oligopeptides.</text>
</comment>
<dbReference type="GO" id="GO:0003755">
    <property type="term" value="F:peptidyl-prolyl cis-trans isomerase activity"/>
    <property type="evidence" value="ECO:0007669"/>
    <property type="project" value="UniProtKB-KW"/>
</dbReference>
<dbReference type="Pfam" id="PF03095">
    <property type="entry name" value="PTPA"/>
    <property type="match status" value="1"/>
</dbReference>
<comment type="subcellular location">
    <subcellularLocation>
        <location evidence="2 9">Cytoplasm</location>
    </subcellularLocation>
</comment>
<dbReference type="GO" id="GO:0000159">
    <property type="term" value="C:protein phosphatase type 2A complex"/>
    <property type="evidence" value="ECO:0007669"/>
    <property type="project" value="TreeGrafter"/>
</dbReference>
<accession>A0AAW2H7Q2</accession>
<dbReference type="SUPFAM" id="SSF140984">
    <property type="entry name" value="PTPA-like"/>
    <property type="match status" value="1"/>
</dbReference>
<dbReference type="GO" id="GO:0004798">
    <property type="term" value="F:dTMP kinase activity"/>
    <property type="evidence" value="ECO:0007669"/>
    <property type="project" value="InterPro"/>
</dbReference>
<dbReference type="SUPFAM" id="SSF52540">
    <property type="entry name" value="P-loop containing nucleoside triphosphate hydrolases"/>
    <property type="match status" value="1"/>
</dbReference>
<evidence type="ECO:0000256" key="1">
    <source>
        <dbReference type="ARBA" id="ARBA00000971"/>
    </source>
</evidence>
<dbReference type="GO" id="GO:0005634">
    <property type="term" value="C:nucleus"/>
    <property type="evidence" value="ECO:0007669"/>
    <property type="project" value="TreeGrafter"/>
</dbReference>
<evidence type="ECO:0000256" key="6">
    <source>
        <dbReference type="ARBA" id="ARBA00023235"/>
    </source>
</evidence>
<evidence type="ECO:0000256" key="5">
    <source>
        <dbReference type="ARBA" id="ARBA00023110"/>
    </source>
</evidence>
<dbReference type="Pfam" id="PF02223">
    <property type="entry name" value="Thymidylate_kin"/>
    <property type="match status" value="1"/>
</dbReference>
<dbReference type="Gene3D" id="1.20.120.1150">
    <property type="match status" value="1"/>
</dbReference>
<dbReference type="PANTHER" id="PTHR10012:SF0">
    <property type="entry name" value="SERINE_THREONINE-PROTEIN PHOSPHATASE 2A ACTIVATOR"/>
    <property type="match status" value="1"/>
</dbReference>
<dbReference type="InterPro" id="IPR043170">
    <property type="entry name" value="PTPA_C_lid"/>
</dbReference>
<evidence type="ECO:0000256" key="2">
    <source>
        <dbReference type="ARBA" id="ARBA00004496"/>
    </source>
</evidence>
<organism evidence="11">
    <name type="scientific">Menopon gallinae</name>
    <name type="common">poultry shaft louse</name>
    <dbReference type="NCBI Taxonomy" id="328185"/>
    <lineage>
        <taxon>Eukaryota</taxon>
        <taxon>Metazoa</taxon>
        <taxon>Ecdysozoa</taxon>
        <taxon>Arthropoda</taxon>
        <taxon>Hexapoda</taxon>
        <taxon>Insecta</taxon>
        <taxon>Pterygota</taxon>
        <taxon>Neoptera</taxon>
        <taxon>Paraneoptera</taxon>
        <taxon>Psocodea</taxon>
        <taxon>Troctomorpha</taxon>
        <taxon>Phthiraptera</taxon>
        <taxon>Amblycera</taxon>
        <taxon>Menoponidae</taxon>
        <taxon>Menopon</taxon>
    </lineage>
</organism>
<evidence type="ECO:0000256" key="7">
    <source>
        <dbReference type="ARBA" id="ARBA00044786"/>
    </source>
</evidence>
<evidence type="ECO:0000313" key="11">
    <source>
        <dbReference type="EMBL" id="KAL0265790.1"/>
    </source>
</evidence>
<dbReference type="EC" id="5.2.1.8" evidence="9"/>
<dbReference type="InterPro" id="IPR037218">
    <property type="entry name" value="PTPA_sf"/>
</dbReference>
<dbReference type="EMBL" id="JARGDH010000006">
    <property type="protein sequence ID" value="KAL0265790.1"/>
    <property type="molecule type" value="Genomic_DNA"/>
</dbReference>
<keyword evidence="5 9" id="KW-0697">Rotamase</keyword>
<comment type="similarity">
    <text evidence="3 9">Belongs to the PTPA-type PPIase family.</text>
</comment>
<gene>
    <name evidence="11" type="ORF">PYX00_011505</name>
</gene>